<accession>A0AAV4BED5</accession>
<evidence type="ECO:0000256" key="1">
    <source>
        <dbReference type="SAM" id="MobiDB-lite"/>
    </source>
</evidence>
<sequence>MLVLSRLNFERSQQRSPRMAVEVPLLPHLRGKKPKDSPALSPQRAAETETSAQRGAEKSKRQEAPRETFNRFVPLAMEAEETLSSIWGDSSPSSPRVSASPMECPLSPSKSHLPPPMEKPQGPPPSSSPPYPFTPEVHVTEGAKQPKKIKGLAG</sequence>
<evidence type="ECO:0000313" key="3">
    <source>
        <dbReference type="Proteomes" id="UP000735302"/>
    </source>
</evidence>
<feature type="compositionally biased region" description="Low complexity" evidence="1">
    <location>
        <begin position="84"/>
        <end position="112"/>
    </location>
</feature>
<evidence type="ECO:0000313" key="2">
    <source>
        <dbReference type="EMBL" id="GFO18786.1"/>
    </source>
</evidence>
<comment type="caution">
    <text evidence="2">The sequence shown here is derived from an EMBL/GenBank/DDBJ whole genome shotgun (WGS) entry which is preliminary data.</text>
</comment>
<dbReference type="EMBL" id="BLXT01004995">
    <property type="protein sequence ID" value="GFO18786.1"/>
    <property type="molecule type" value="Genomic_DNA"/>
</dbReference>
<feature type="region of interest" description="Disordered" evidence="1">
    <location>
        <begin position="1"/>
        <end position="154"/>
    </location>
</feature>
<dbReference type="Proteomes" id="UP000735302">
    <property type="component" value="Unassembled WGS sequence"/>
</dbReference>
<protein>
    <submittedName>
        <fullName evidence="2">Uncharacterized protein</fullName>
    </submittedName>
</protein>
<organism evidence="2 3">
    <name type="scientific">Plakobranchus ocellatus</name>
    <dbReference type="NCBI Taxonomy" id="259542"/>
    <lineage>
        <taxon>Eukaryota</taxon>
        <taxon>Metazoa</taxon>
        <taxon>Spiralia</taxon>
        <taxon>Lophotrochozoa</taxon>
        <taxon>Mollusca</taxon>
        <taxon>Gastropoda</taxon>
        <taxon>Heterobranchia</taxon>
        <taxon>Euthyneura</taxon>
        <taxon>Panpulmonata</taxon>
        <taxon>Sacoglossa</taxon>
        <taxon>Placobranchoidea</taxon>
        <taxon>Plakobranchidae</taxon>
        <taxon>Plakobranchus</taxon>
    </lineage>
</organism>
<name>A0AAV4BED5_9GAST</name>
<reference evidence="2 3" key="1">
    <citation type="journal article" date="2021" name="Elife">
        <title>Chloroplast acquisition without the gene transfer in kleptoplastic sea slugs, Plakobranchus ocellatus.</title>
        <authorList>
            <person name="Maeda T."/>
            <person name="Takahashi S."/>
            <person name="Yoshida T."/>
            <person name="Shimamura S."/>
            <person name="Takaki Y."/>
            <person name="Nagai Y."/>
            <person name="Toyoda A."/>
            <person name="Suzuki Y."/>
            <person name="Arimoto A."/>
            <person name="Ishii H."/>
            <person name="Satoh N."/>
            <person name="Nishiyama T."/>
            <person name="Hasebe M."/>
            <person name="Maruyama T."/>
            <person name="Minagawa J."/>
            <person name="Obokata J."/>
            <person name="Shigenobu S."/>
        </authorList>
    </citation>
    <scope>NUCLEOTIDE SEQUENCE [LARGE SCALE GENOMIC DNA]</scope>
</reference>
<keyword evidence="3" id="KW-1185">Reference proteome</keyword>
<feature type="compositionally biased region" description="Pro residues" evidence="1">
    <location>
        <begin position="113"/>
        <end position="133"/>
    </location>
</feature>
<dbReference type="AlphaFoldDB" id="A0AAV4BED5"/>
<proteinExistence type="predicted"/>
<gene>
    <name evidence="2" type="ORF">PoB_004529100</name>
</gene>
<feature type="compositionally biased region" description="Basic and acidic residues" evidence="1">
    <location>
        <begin position="55"/>
        <end position="69"/>
    </location>
</feature>
<feature type="compositionally biased region" description="Basic residues" evidence="1">
    <location>
        <begin position="145"/>
        <end position="154"/>
    </location>
</feature>